<reference evidence="2 3" key="1">
    <citation type="submission" date="2017-09" db="EMBL/GenBank/DDBJ databases">
        <title>Depth-based differentiation of microbial function through sediment-hosted aquifers and enrichment of novel symbionts in the deep terrestrial subsurface.</title>
        <authorList>
            <person name="Probst A.J."/>
            <person name="Ladd B."/>
            <person name="Jarett J.K."/>
            <person name="Geller-Mcgrath D.E."/>
            <person name="Sieber C.M."/>
            <person name="Emerson J.B."/>
            <person name="Anantharaman K."/>
            <person name="Thomas B.C."/>
            <person name="Malmstrom R."/>
            <person name="Stieglmeier M."/>
            <person name="Klingl A."/>
            <person name="Woyke T."/>
            <person name="Ryan C.M."/>
            <person name="Banfield J.F."/>
        </authorList>
    </citation>
    <scope>NUCLEOTIDE SEQUENCE [LARGE SCALE GENOMIC DNA]</scope>
    <source>
        <strain evidence="2">CG10_big_fil_rev_8_21_14_0_10_46_23</strain>
    </source>
</reference>
<proteinExistence type="predicted"/>
<keyword evidence="1" id="KW-1133">Transmembrane helix</keyword>
<dbReference type="EMBL" id="PCXO01000010">
    <property type="protein sequence ID" value="PIR41275.1"/>
    <property type="molecule type" value="Genomic_DNA"/>
</dbReference>
<gene>
    <name evidence="2" type="ORF">COV31_02625</name>
</gene>
<feature type="transmembrane region" description="Helical" evidence="1">
    <location>
        <begin position="20"/>
        <end position="39"/>
    </location>
</feature>
<keyword evidence="1" id="KW-0812">Transmembrane</keyword>
<dbReference type="AlphaFoldDB" id="A0A2H0R637"/>
<keyword evidence="1" id="KW-0472">Membrane</keyword>
<sequence length="84" mass="9372">MELEMTKMRYLHMYGNQPAIHTVSWTILCLGLGCLATSYESLGKIGLIVNLGALLYGVHIVESLIKSVVFLRENFSVSIKVNSR</sequence>
<organism evidence="2 3">
    <name type="scientific">Candidatus Yanofskybacteria bacterium CG10_big_fil_rev_8_21_14_0_10_46_23</name>
    <dbReference type="NCBI Taxonomy" id="1975098"/>
    <lineage>
        <taxon>Bacteria</taxon>
        <taxon>Candidatus Yanofskyibacteriota</taxon>
    </lineage>
</organism>
<name>A0A2H0R637_9BACT</name>
<feature type="transmembrane region" description="Helical" evidence="1">
    <location>
        <begin position="45"/>
        <end position="65"/>
    </location>
</feature>
<protein>
    <submittedName>
        <fullName evidence="2">Uncharacterized protein</fullName>
    </submittedName>
</protein>
<comment type="caution">
    <text evidence="2">The sequence shown here is derived from an EMBL/GenBank/DDBJ whole genome shotgun (WGS) entry which is preliminary data.</text>
</comment>
<accession>A0A2H0R637</accession>
<evidence type="ECO:0000313" key="3">
    <source>
        <dbReference type="Proteomes" id="UP000230232"/>
    </source>
</evidence>
<dbReference type="Proteomes" id="UP000230232">
    <property type="component" value="Unassembled WGS sequence"/>
</dbReference>
<evidence type="ECO:0000256" key="1">
    <source>
        <dbReference type="SAM" id="Phobius"/>
    </source>
</evidence>
<evidence type="ECO:0000313" key="2">
    <source>
        <dbReference type="EMBL" id="PIR41275.1"/>
    </source>
</evidence>
<dbReference type="PROSITE" id="PS51257">
    <property type="entry name" value="PROKAR_LIPOPROTEIN"/>
    <property type="match status" value="1"/>
</dbReference>